<evidence type="ECO:0000313" key="11">
    <source>
        <dbReference type="EMBL" id="KAL3882899.1"/>
    </source>
</evidence>
<evidence type="ECO:0000256" key="9">
    <source>
        <dbReference type="SAM" id="Phobius"/>
    </source>
</evidence>
<feature type="transmembrane region" description="Helical" evidence="9">
    <location>
        <begin position="120"/>
        <end position="140"/>
    </location>
</feature>
<feature type="transmembrane region" description="Helical" evidence="9">
    <location>
        <begin position="88"/>
        <end position="108"/>
    </location>
</feature>
<keyword evidence="8" id="KW-0807">Transducer</keyword>
<evidence type="ECO:0000256" key="3">
    <source>
        <dbReference type="ARBA" id="ARBA00022692"/>
    </source>
</evidence>
<name>A0ABD3X9H3_SINWO</name>
<keyword evidence="2" id="KW-1003">Cell membrane</keyword>
<dbReference type="AlphaFoldDB" id="A0ABD3X9H3"/>
<dbReference type="PROSITE" id="PS50262">
    <property type="entry name" value="G_PROTEIN_RECEP_F1_2"/>
    <property type="match status" value="1"/>
</dbReference>
<evidence type="ECO:0000256" key="7">
    <source>
        <dbReference type="ARBA" id="ARBA00023170"/>
    </source>
</evidence>
<evidence type="ECO:0000256" key="2">
    <source>
        <dbReference type="ARBA" id="ARBA00022475"/>
    </source>
</evidence>
<keyword evidence="12" id="KW-1185">Reference proteome</keyword>
<dbReference type="InterPro" id="IPR017452">
    <property type="entry name" value="GPCR_Rhodpsn_7TM"/>
</dbReference>
<protein>
    <recommendedName>
        <fullName evidence="10">G-protein coupled receptors family 1 profile domain-containing protein</fullName>
    </recommendedName>
</protein>
<evidence type="ECO:0000313" key="12">
    <source>
        <dbReference type="Proteomes" id="UP001634394"/>
    </source>
</evidence>
<accession>A0ABD3X9H3</accession>
<gene>
    <name evidence="11" type="ORF">ACJMK2_029201</name>
</gene>
<dbReference type="CDD" id="cd00637">
    <property type="entry name" value="7tm_classA_rhodopsin-like"/>
    <property type="match status" value="1"/>
</dbReference>
<keyword evidence="5" id="KW-0297">G-protein coupled receptor</keyword>
<comment type="subcellular location">
    <subcellularLocation>
        <location evidence="1">Cell membrane</location>
        <topology evidence="1">Multi-pass membrane protein</topology>
    </subcellularLocation>
</comment>
<keyword evidence="3 9" id="KW-0812">Transmembrane</keyword>
<evidence type="ECO:0000256" key="1">
    <source>
        <dbReference type="ARBA" id="ARBA00004651"/>
    </source>
</evidence>
<dbReference type="EMBL" id="JBJQND010000003">
    <property type="protein sequence ID" value="KAL3882899.1"/>
    <property type="molecule type" value="Genomic_DNA"/>
</dbReference>
<feature type="domain" description="G-protein coupled receptors family 1 profile" evidence="10">
    <location>
        <begin position="1"/>
        <end position="137"/>
    </location>
</feature>
<dbReference type="GO" id="GO:0004930">
    <property type="term" value="F:G protein-coupled receptor activity"/>
    <property type="evidence" value="ECO:0007669"/>
    <property type="project" value="UniProtKB-KW"/>
</dbReference>
<dbReference type="GO" id="GO:0005886">
    <property type="term" value="C:plasma membrane"/>
    <property type="evidence" value="ECO:0007669"/>
    <property type="project" value="UniProtKB-SubCell"/>
</dbReference>
<dbReference type="Proteomes" id="UP001634394">
    <property type="component" value="Unassembled WGS sequence"/>
</dbReference>
<evidence type="ECO:0000256" key="4">
    <source>
        <dbReference type="ARBA" id="ARBA00022989"/>
    </source>
</evidence>
<dbReference type="PANTHER" id="PTHR24228:SF75">
    <property type="entry name" value="G-PROTEIN COUPLED RECEPTORS FAMILY 1 PROFILE DOMAIN-CONTAINING PROTEIN"/>
    <property type="match status" value="1"/>
</dbReference>
<comment type="caution">
    <text evidence="11">The sequence shown here is derived from an EMBL/GenBank/DDBJ whole genome shotgun (WGS) entry which is preliminary data.</text>
</comment>
<reference evidence="11 12" key="1">
    <citation type="submission" date="2024-11" db="EMBL/GenBank/DDBJ databases">
        <title>Chromosome-level genome assembly of the freshwater bivalve Anodonta woodiana.</title>
        <authorList>
            <person name="Chen X."/>
        </authorList>
    </citation>
    <scope>NUCLEOTIDE SEQUENCE [LARGE SCALE GENOMIC DNA]</scope>
    <source>
        <strain evidence="11">MN2024</strain>
        <tissue evidence="11">Gills</tissue>
    </source>
</reference>
<dbReference type="Gene3D" id="1.20.1070.10">
    <property type="entry name" value="Rhodopsin 7-helix transmembrane proteins"/>
    <property type="match status" value="1"/>
</dbReference>
<keyword evidence="7" id="KW-0675">Receptor</keyword>
<dbReference type="Pfam" id="PF00001">
    <property type="entry name" value="7tm_1"/>
    <property type="match status" value="1"/>
</dbReference>
<sequence>MPNFLYNGGHTFDKKNHQCIWNRSGNFTYTLLVSAVFICGPFILIGSCLLSMFAKIVASKRVVNRQCNTGNSRARKALRESISTAKTLVGIFCLFLICWTPYAIVIVIDFKDVLSQEVHLFVTLLAHAHSSANFFVYIVCSR</sequence>
<organism evidence="11 12">
    <name type="scientific">Sinanodonta woodiana</name>
    <name type="common">Chinese pond mussel</name>
    <name type="synonym">Anodonta woodiana</name>
    <dbReference type="NCBI Taxonomy" id="1069815"/>
    <lineage>
        <taxon>Eukaryota</taxon>
        <taxon>Metazoa</taxon>
        <taxon>Spiralia</taxon>
        <taxon>Lophotrochozoa</taxon>
        <taxon>Mollusca</taxon>
        <taxon>Bivalvia</taxon>
        <taxon>Autobranchia</taxon>
        <taxon>Heteroconchia</taxon>
        <taxon>Palaeoheterodonta</taxon>
        <taxon>Unionida</taxon>
        <taxon>Unionoidea</taxon>
        <taxon>Unionidae</taxon>
        <taxon>Unioninae</taxon>
        <taxon>Sinanodonta</taxon>
    </lineage>
</organism>
<dbReference type="PANTHER" id="PTHR24228">
    <property type="entry name" value="B2 BRADYKININ RECEPTOR/ANGIOTENSIN II RECEPTOR"/>
    <property type="match status" value="1"/>
</dbReference>
<keyword evidence="4 9" id="KW-1133">Transmembrane helix</keyword>
<feature type="transmembrane region" description="Helical" evidence="9">
    <location>
        <begin position="31"/>
        <end position="54"/>
    </location>
</feature>
<dbReference type="InterPro" id="IPR000276">
    <property type="entry name" value="GPCR_Rhodpsn"/>
</dbReference>
<evidence type="ECO:0000256" key="5">
    <source>
        <dbReference type="ARBA" id="ARBA00023040"/>
    </source>
</evidence>
<evidence type="ECO:0000256" key="8">
    <source>
        <dbReference type="ARBA" id="ARBA00023224"/>
    </source>
</evidence>
<keyword evidence="6 9" id="KW-0472">Membrane</keyword>
<evidence type="ECO:0000259" key="10">
    <source>
        <dbReference type="PROSITE" id="PS50262"/>
    </source>
</evidence>
<dbReference type="SUPFAM" id="SSF81321">
    <property type="entry name" value="Family A G protein-coupled receptor-like"/>
    <property type="match status" value="1"/>
</dbReference>
<evidence type="ECO:0000256" key="6">
    <source>
        <dbReference type="ARBA" id="ARBA00023136"/>
    </source>
</evidence>
<proteinExistence type="predicted"/>